<reference evidence="12" key="3">
    <citation type="submission" date="2015-04" db="UniProtKB">
        <authorList>
            <consortium name="EnsemblPlants"/>
        </authorList>
    </citation>
    <scope>IDENTIFICATION</scope>
</reference>
<organism evidence="12 13">
    <name type="scientific">Leersia perrieri</name>
    <dbReference type="NCBI Taxonomy" id="77586"/>
    <lineage>
        <taxon>Eukaryota</taxon>
        <taxon>Viridiplantae</taxon>
        <taxon>Streptophyta</taxon>
        <taxon>Embryophyta</taxon>
        <taxon>Tracheophyta</taxon>
        <taxon>Spermatophyta</taxon>
        <taxon>Magnoliopsida</taxon>
        <taxon>Liliopsida</taxon>
        <taxon>Poales</taxon>
        <taxon>Poaceae</taxon>
        <taxon>BOP clade</taxon>
        <taxon>Oryzoideae</taxon>
        <taxon>Oryzeae</taxon>
        <taxon>Oryzinae</taxon>
        <taxon>Leersia</taxon>
    </lineage>
</organism>
<comment type="similarity">
    <text evidence="8">Belongs to the MIP/aquaporin (TC 1.A.8) family. TIP (TC 1.A.8.10) subfamily.</text>
</comment>
<dbReference type="SUPFAM" id="SSF81338">
    <property type="entry name" value="Aquaporin-like"/>
    <property type="match status" value="1"/>
</dbReference>
<evidence type="ECO:0000256" key="2">
    <source>
        <dbReference type="ARBA" id="ARBA00022448"/>
    </source>
</evidence>
<evidence type="ECO:0000256" key="4">
    <source>
        <dbReference type="ARBA" id="ARBA00022692"/>
    </source>
</evidence>
<name>A0A0D9W7E1_9ORYZ</name>
<evidence type="ECO:0000256" key="3">
    <source>
        <dbReference type="ARBA" id="ARBA00022554"/>
    </source>
</evidence>
<dbReference type="Gramene" id="LPERR04G15690.2">
    <property type="protein sequence ID" value="LPERR04G15690.2"/>
    <property type="gene ID" value="LPERR04G15690"/>
</dbReference>
<dbReference type="HOGENOM" id="CLU_020019_3_4_1"/>
<evidence type="ECO:0000256" key="5">
    <source>
        <dbReference type="ARBA" id="ARBA00022737"/>
    </source>
</evidence>
<dbReference type="InterPro" id="IPR023271">
    <property type="entry name" value="Aquaporin-like"/>
</dbReference>
<comment type="function">
    <text evidence="9">Aquaporins facilitate the transport of water and small neutral solutes across cell membranes. May be involved in transport from the vacuolar compartment to the cytoplasm.</text>
</comment>
<dbReference type="Pfam" id="PF00230">
    <property type="entry name" value="MIP"/>
    <property type="match status" value="1"/>
</dbReference>
<dbReference type="Gene3D" id="1.20.1080.10">
    <property type="entry name" value="Glycerol uptake facilitator protein"/>
    <property type="match status" value="1"/>
</dbReference>
<feature type="transmembrane region" description="Helical" evidence="11">
    <location>
        <begin position="135"/>
        <end position="155"/>
    </location>
</feature>
<keyword evidence="7 11" id="KW-0472">Membrane</keyword>
<evidence type="ECO:0000256" key="6">
    <source>
        <dbReference type="ARBA" id="ARBA00022989"/>
    </source>
</evidence>
<dbReference type="AlphaFoldDB" id="A0A0D9W7E1"/>
<evidence type="ECO:0000256" key="7">
    <source>
        <dbReference type="ARBA" id="ARBA00023136"/>
    </source>
</evidence>
<proteinExistence type="inferred from homology"/>
<evidence type="ECO:0000313" key="13">
    <source>
        <dbReference type="Proteomes" id="UP000032180"/>
    </source>
</evidence>
<keyword evidence="4 10" id="KW-0812">Transmembrane</keyword>
<keyword evidence="2 10" id="KW-0813">Transport</keyword>
<sequence>MLPGRHLSAVPSSRRANAAAAMESLVTGATRAVLSEFVATAVFVFAAEGSVYGLCNQPREPKTHNRRCRAHASPPTRKMYRDTGTVGGLLVVAVAHALALAAAVALARNASGGHVNPAVTFGVLVGRRISFARAALYWAAQLLGAVLAVLLLRLASGGMRPMGMTLGHGIHERHALLLEVVMTFGLVYTVCATAVDDRTSRRGASVTGDMGPLAIGFVAGANILAGGPFDGAAMNPARAFGPALVGWTWRHHWVYWVGPLIGAGLAGALYEFVIAEQQPQAPPADAETRLPLAAEDY</sequence>
<evidence type="ECO:0000313" key="12">
    <source>
        <dbReference type="EnsemblPlants" id="LPERR04G15690.2"/>
    </source>
</evidence>
<evidence type="ECO:0000256" key="1">
    <source>
        <dbReference type="ARBA" id="ARBA00004128"/>
    </source>
</evidence>
<dbReference type="NCBIfam" id="TIGR00861">
    <property type="entry name" value="MIP"/>
    <property type="match status" value="1"/>
</dbReference>
<dbReference type="PRINTS" id="PR00783">
    <property type="entry name" value="MINTRINSICP"/>
</dbReference>
<dbReference type="InterPro" id="IPR000425">
    <property type="entry name" value="MIP"/>
</dbReference>
<accession>A0A0D9W7E1</accession>
<feature type="transmembrane region" description="Helical" evidence="11">
    <location>
        <begin position="253"/>
        <end position="273"/>
    </location>
</feature>
<keyword evidence="5" id="KW-0677">Repeat</keyword>
<dbReference type="Proteomes" id="UP000032180">
    <property type="component" value="Chromosome 4"/>
</dbReference>
<evidence type="ECO:0008006" key="14">
    <source>
        <dbReference type="Google" id="ProtNLM"/>
    </source>
</evidence>
<protein>
    <recommendedName>
        <fullName evidence="14">Aquaporin</fullName>
    </recommendedName>
</protein>
<dbReference type="PROSITE" id="PS00221">
    <property type="entry name" value="MIP"/>
    <property type="match status" value="1"/>
</dbReference>
<dbReference type="GO" id="GO:0015250">
    <property type="term" value="F:water channel activity"/>
    <property type="evidence" value="ECO:0007669"/>
    <property type="project" value="TreeGrafter"/>
</dbReference>
<comment type="subcellular location">
    <subcellularLocation>
        <location evidence="1">Vacuole membrane</location>
        <topology evidence="1">Multi-pass membrane protein</topology>
    </subcellularLocation>
</comment>
<dbReference type="FunFam" id="1.20.1080.10:FF:000017">
    <property type="entry name" value="Probable aquaporin TIP5-1"/>
    <property type="match status" value="1"/>
</dbReference>
<reference evidence="12 13" key="1">
    <citation type="submission" date="2012-08" db="EMBL/GenBank/DDBJ databases">
        <title>Oryza genome evolution.</title>
        <authorList>
            <person name="Wing R.A."/>
        </authorList>
    </citation>
    <scope>NUCLEOTIDE SEQUENCE</scope>
</reference>
<feature type="transmembrane region" description="Helical" evidence="11">
    <location>
        <begin position="86"/>
        <end position="107"/>
    </location>
</feature>
<keyword evidence="3" id="KW-0926">Vacuole</keyword>
<dbReference type="PANTHER" id="PTHR45665:SF14">
    <property type="entry name" value="AQUAPORIN TIP3-2-RELATED"/>
    <property type="match status" value="1"/>
</dbReference>
<evidence type="ECO:0000256" key="10">
    <source>
        <dbReference type="RuleBase" id="RU000477"/>
    </source>
</evidence>
<keyword evidence="13" id="KW-1185">Reference proteome</keyword>
<evidence type="ECO:0000256" key="8">
    <source>
        <dbReference type="ARBA" id="ARBA00038477"/>
    </source>
</evidence>
<evidence type="ECO:0000256" key="11">
    <source>
        <dbReference type="SAM" id="Phobius"/>
    </source>
</evidence>
<keyword evidence="6 11" id="KW-1133">Transmembrane helix</keyword>
<dbReference type="InterPro" id="IPR034294">
    <property type="entry name" value="Aquaporin_transptr"/>
</dbReference>
<feature type="transmembrane region" description="Helical" evidence="11">
    <location>
        <begin position="176"/>
        <end position="195"/>
    </location>
</feature>
<reference evidence="13" key="2">
    <citation type="submission" date="2013-12" db="EMBL/GenBank/DDBJ databases">
        <authorList>
            <person name="Yu Y."/>
            <person name="Lee S."/>
            <person name="de Baynast K."/>
            <person name="Wissotski M."/>
            <person name="Liu L."/>
            <person name="Talag J."/>
            <person name="Goicoechea J."/>
            <person name="Angelova A."/>
            <person name="Jetty R."/>
            <person name="Kudrna D."/>
            <person name="Golser W."/>
            <person name="Rivera L."/>
            <person name="Zhang J."/>
            <person name="Wing R."/>
        </authorList>
    </citation>
    <scope>NUCLEOTIDE SEQUENCE</scope>
</reference>
<dbReference type="PANTHER" id="PTHR45665">
    <property type="entry name" value="AQUAPORIN-8"/>
    <property type="match status" value="1"/>
</dbReference>
<dbReference type="InterPro" id="IPR022357">
    <property type="entry name" value="MIP_CS"/>
</dbReference>
<dbReference type="EnsemblPlants" id="LPERR04G15690.2">
    <property type="protein sequence ID" value="LPERR04G15690.2"/>
    <property type="gene ID" value="LPERR04G15690"/>
</dbReference>
<evidence type="ECO:0000256" key="9">
    <source>
        <dbReference type="ARBA" id="ARBA00060180"/>
    </source>
</evidence>
<dbReference type="GO" id="GO:0009705">
    <property type="term" value="C:plant-type vacuole membrane"/>
    <property type="evidence" value="ECO:0007669"/>
    <property type="project" value="TreeGrafter"/>
</dbReference>